<reference evidence="8" key="1">
    <citation type="journal article" date="2019" name="Int. J. Syst. Evol. Microbiol.">
        <title>The Global Catalogue of Microorganisms (GCM) 10K type strain sequencing project: providing services to taxonomists for standard genome sequencing and annotation.</title>
        <authorList>
            <consortium name="The Broad Institute Genomics Platform"/>
            <consortium name="The Broad Institute Genome Sequencing Center for Infectious Disease"/>
            <person name="Wu L."/>
            <person name="Ma J."/>
        </authorList>
    </citation>
    <scope>NUCLEOTIDE SEQUENCE [LARGE SCALE GENOMIC DNA]</scope>
    <source>
        <strain evidence="8">JCM 17543</strain>
    </source>
</reference>
<dbReference type="InterPro" id="IPR015421">
    <property type="entry name" value="PyrdxlP-dep_Trfase_major"/>
</dbReference>
<feature type="binding site" evidence="4">
    <location>
        <position position="274"/>
    </location>
    <ligand>
        <name>pyridoxal 5'-phosphate</name>
        <dbReference type="ChEBI" id="CHEBI:597326"/>
    </ligand>
</feature>
<dbReference type="InterPro" id="IPR015424">
    <property type="entry name" value="PyrdxlP-dep_Trfase"/>
</dbReference>
<evidence type="ECO:0000313" key="7">
    <source>
        <dbReference type="EMBL" id="GAA3893472.1"/>
    </source>
</evidence>
<dbReference type="Gene3D" id="3.40.640.10">
    <property type="entry name" value="Type I PLP-dependent aspartate aminotransferase-like (Major domain)"/>
    <property type="match status" value="1"/>
</dbReference>
<comment type="pathway">
    <text evidence="4 6">Cofactor biosynthesis; NAD(+) biosynthesis; quinolinate from L-kynurenine: step 2/3.</text>
</comment>
<comment type="cofactor">
    <cofactor evidence="4 6">
        <name>pyridoxal 5'-phosphate</name>
        <dbReference type="ChEBI" id="CHEBI:597326"/>
    </cofactor>
</comment>
<dbReference type="Proteomes" id="UP001500827">
    <property type="component" value="Unassembled WGS sequence"/>
</dbReference>
<comment type="caution">
    <text evidence="7">The sequence shown here is derived from an EMBL/GenBank/DDBJ whole genome shotgun (WGS) entry which is preliminary data.</text>
</comment>
<dbReference type="RefSeq" id="WP_344698666.1">
    <property type="nucleotide sequence ID" value="NZ_BAABBM010000001.1"/>
</dbReference>
<feature type="modified residue" description="N6-(pyridoxal phosphate)lysine" evidence="4">
    <location>
        <position position="219"/>
    </location>
</feature>
<protein>
    <recommendedName>
        <fullName evidence="4 5">Kynureninase</fullName>
        <ecNumber evidence="4 5">3.7.1.3</ecNumber>
    </recommendedName>
    <alternativeName>
        <fullName evidence="4">L-kynurenine hydrolase</fullName>
    </alternativeName>
</protein>
<keyword evidence="2 4" id="KW-0378">Hydrolase</keyword>
<comment type="subunit">
    <text evidence="4 6">Homodimer.</text>
</comment>
<name>A0ABP7L1X1_9SPHN</name>
<dbReference type="SUPFAM" id="SSF53383">
    <property type="entry name" value="PLP-dependent transferases"/>
    <property type="match status" value="1"/>
</dbReference>
<dbReference type="Gene3D" id="3.90.1150.10">
    <property type="entry name" value="Aspartate Aminotransferase, domain 1"/>
    <property type="match status" value="1"/>
</dbReference>
<keyword evidence="1 4" id="KW-0662">Pyridine nucleotide biosynthesis</keyword>
<feature type="binding site" evidence="4">
    <location>
        <position position="248"/>
    </location>
    <ligand>
        <name>pyridoxal 5'-phosphate</name>
        <dbReference type="ChEBI" id="CHEBI:597326"/>
    </ligand>
</feature>
<dbReference type="InterPro" id="IPR015422">
    <property type="entry name" value="PyrdxlP-dep_Trfase_small"/>
</dbReference>
<dbReference type="EC" id="3.7.1.3" evidence="4 5"/>
<organism evidence="7 8">
    <name type="scientific">Sphingomonas limnosediminicola</name>
    <dbReference type="NCBI Taxonomy" id="940133"/>
    <lineage>
        <taxon>Bacteria</taxon>
        <taxon>Pseudomonadati</taxon>
        <taxon>Pseudomonadota</taxon>
        <taxon>Alphaproteobacteria</taxon>
        <taxon>Sphingomonadales</taxon>
        <taxon>Sphingomonadaceae</taxon>
        <taxon>Sphingomonas</taxon>
    </lineage>
</organism>
<feature type="binding site" evidence="4">
    <location>
        <position position="164"/>
    </location>
    <ligand>
        <name>pyridoxal 5'-phosphate</name>
        <dbReference type="ChEBI" id="CHEBI:597326"/>
    </ligand>
</feature>
<evidence type="ECO:0000256" key="3">
    <source>
        <dbReference type="ARBA" id="ARBA00022898"/>
    </source>
</evidence>
<dbReference type="EMBL" id="BAABBM010000001">
    <property type="protein sequence ID" value="GAA3893472.1"/>
    <property type="molecule type" value="Genomic_DNA"/>
</dbReference>
<gene>
    <name evidence="4 7" type="primary">kynU</name>
    <name evidence="7" type="ORF">GCM10022276_10840</name>
</gene>
<evidence type="ECO:0000256" key="5">
    <source>
        <dbReference type="NCBIfam" id="TIGR01814"/>
    </source>
</evidence>
<dbReference type="PANTHER" id="PTHR14084">
    <property type="entry name" value="KYNURENINASE"/>
    <property type="match status" value="1"/>
</dbReference>
<keyword evidence="3 4" id="KW-0663">Pyridoxal phosphate</keyword>
<dbReference type="HAMAP" id="MF_01970">
    <property type="entry name" value="Kynureninase"/>
    <property type="match status" value="1"/>
</dbReference>
<comment type="catalytic activity">
    <reaction evidence="6">
        <text>3-hydroxy-L-kynurenine + H2O = 3-hydroxyanthranilate + L-alanine + H(+)</text>
        <dbReference type="Rhea" id="RHEA:25143"/>
        <dbReference type="ChEBI" id="CHEBI:15377"/>
        <dbReference type="ChEBI" id="CHEBI:15378"/>
        <dbReference type="ChEBI" id="CHEBI:36559"/>
        <dbReference type="ChEBI" id="CHEBI:57972"/>
        <dbReference type="ChEBI" id="CHEBI:58125"/>
        <dbReference type="EC" id="3.7.1.3"/>
    </reaction>
</comment>
<feature type="binding site" evidence="4">
    <location>
        <position position="97"/>
    </location>
    <ligand>
        <name>pyridoxal 5'-phosphate</name>
        <dbReference type="ChEBI" id="CHEBI:597326"/>
    </ligand>
</feature>
<dbReference type="InterPro" id="IPR010111">
    <property type="entry name" value="Kynureninase"/>
</dbReference>
<dbReference type="PANTHER" id="PTHR14084:SF0">
    <property type="entry name" value="KYNURENINASE"/>
    <property type="match status" value="1"/>
</dbReference>
<proteinExistence type="inferred from homology"/>
<comment type="pathway">
    <text evidence="4 6">Amino-acid degradation; L-kynurenine degradation; L-alanine and anthranilate from L-kynurenine: step 1/1.</text>
</comment>
<feature type="binding site" evidence="4">
    <location>
        <position position="96"/>
    </location>
    <ligand>
        <name>pyridoxal 5'-phosphate</name>
        <dbReference type="ChEBI" id="CHEBI:597326"/>
    </ligand>
</feature>
<sequence length="407" mass="43834">MTLEDAEKLDAADPLAFARARFRLPEGVIYLDGNSLGALPATAQAALVNTVEHQWGDDLITSWTKHDWIDWPTKIAAKLAPIVGAKPSELLIADSTSVCLFKLLAAAVQARPGRRTILSQERNFPTDLYVAHGLCEMVGLKLRTVAPSAVLDAIDDDTAVVSLTHVDYRGASSYDMRDINDAGHAQGALVLWDLSHSAGAVQLDLDGAGCDLAVGCGYKYLNGGPGAPAFLFVAERLQDELRSPLQGWMGHAEPFAFDDDFRPATGIGRFLTGTPSILALAALDAGLDTFEGIAMADVEAKSRALSQLFIDEVEARCGSEVRLASPRDPAIRASHVVFAYADGYAVMQALIARGVIGDFRAPDLMRFGFTPLYNGFADVFNAAQILADILGSRQWDQPRFRTRAKVT</sequence>
<evidence type="ECO:0000256" key="6">
    <source>
        <dbReference type="PIRNR" id="PIRNR038800"/>
    </source>
</evidence>
<feature type="binding site" evidence="4">
    <location>
        <position position="193"/>
    </location>
    <ligand>
        <name>pyridoxal 5'-phosphate</name>
        <dbReference type="ChEBI" id="CHEBI:597326"/>
    </ligand>
</feature>
<dbReference type="NCBIfam" id="TIGR01814">
    <property type="entry name" value="kynureninase"/>
    <property type="match status" value="1"/>
</dbReference>
<feature type="binding site" evidence="4">
    <location>
        <position position="218"/>
    </location>
    <ligand>
        <name>pyridoxal 5'-phosphate</name>
        <dbReference type="ChEBI" id="CHEBI:597326"/>
    </ligand>
</feature>
<feature type="binding site" evidence="4">
    <location>
        <begin position="124"/>
        <end position="127"/>
    </location>
    <ligand>
        <name>pyridoxal 5'-phosphate</name>
        <dbReference type="ChEBI" id="CHEBI:597326"/>
    </ligand>
</feature>
<dbReference type="Pfam" id="PF22580">
    <property type="entry name" value="KYNU_C"/>
    <property type="match status" value="1"/>
</dbReference>
<dbReference type="PIRSF" id="PIRSF038800">
    <property type="entry name" value="KYNU"/>
    <property type="match status" value="1"/>
</dbReference>
<evidence type="ECO:0000256" key="2">
    <source>
        <dbReference type="ARBA" id="ARBA00022801"/>
    </source>
</evidence>
<evidence type="ECO:0000256" key="1">
    <source>
        <dbReference type="ARBA" id="ARBA00022642"/>
    </source>
</evidence>
<comment type="function">
    <text evidence="4 6">Catalyzes the cleavage of L-kynurenine (L-Kyn) and L-3-hydroxykynurenine (L-3OHKyn) into anthranilic acid (AA) and 3-hydroxyanthranilic acid (3-OHAA), respectively.</text>
</comment>
<evidence type="ECO:0000313" key="8">
    <source>
        <dbReference type="Proteomes" id="UP001500827"/>
    </source>
</evidence>
<comment type="catalytic activity">
    <reaction evidence="4 6">
        <text>L-kynurenine + H2O = anthranilate + L-alanine + H(+)</text>
        <dbReference type="Rhea" id="RHEA:16813"/>
        <dbReference type="ChEBI" id="CHEBI:15377"/>
        <dbReference type="ChEBI" id="CHEBI:15378"/>
        <dbReference type="ChEBI" id="CHEBI:16567"/>
        <dbReference type="ChEBI" id="CHEBI:57959"/>
        <dbReference type="ChEBI" id="CHEBI:57972"/>
        <dbReference type="EC" id="3.7.1.3"/>
    </reaction>
</comment>
<evidence type="ECO:0000256" key="4">
    <source>
        <dbReference type="HAMAP-Rule" id="MF_01970"/>
    </source>
</evidence>
<keyword evidence="8" id="KW-1185">Reference proteome</keyword>
<accession>A0ABP7L1X1</accession>
<comment type="similarity">
    <text evidence="4 6">Belongs to the kynureninase family.</text>
</comment>
<feature type="binding site" evidence="4">
    <location>
        <position position="196"/>
    </location>
    <ligand>
        <name>pyridoxal 5'-phosphate</name>
        <dbReference type="ChEBI" id="CHEBI:597326"/>
    </ligand>
</feature>